<name>A0AAE0ACK0_9ROSI</name>
<gene>
    <name evidence="1" type="ORF">Dsin_016161</name>
</gene>
<proteinExistence type="predicted"/>
<dbReference type="AlphaFoldDB" id="A0AAE0ACK0"/>
<evidence type="ECO:0000313" key="2">
    <source>
        <dbReference type="Proteomes" id="UP001281410"/>
    </source>
</evidence>
<sequence length="105" mass="11670">MNVKKEEGVKQWLIPVVIPKFVPSKTASGLVRSGRLGLDKGKSLLQAPLQKEEMVESFIRVEGNSFDDNTTDTMKNVFDLRALVGDLTSEEDTGSSLMWKPKCKV</sequence>
<accession>A0AAE0ACK0</accession>
<keyword evidence="2" id="KW-1185">Reference proteome</keyword>
<reference evidence="1" key="1">
    <citation type="journal article" date="2023" name="Plant J.">
        <title>Genome sequences and population genomics provide insights into the demographic history, inbreeding, and mutation load of two 'living fossil' tree species of Dipteronia.</title>
        <authorList>
            <person name="Feng Y."/>
            <person name="Comes H.P."/>
            <person name="Chen J."/>
            <person name="Zhu S."/>
            <person name="Lu R."/>
            <person name="Zhang X."/>
            <person name="Li P."/>
            <person name="Qiu J."/>
            <person name="Olsen K.M."/>
            <person name="Qiu Y."/>
        </authorList>
    </citation>
    <scope>NUCLEOTIDE SEQUENCE</scope>
    <source>
        <strain evidence="1">NBL</strain>
    </source>
</reference>
<dbReference type="Proteomes" id="UP001281410">
    <property type="component" value="Unassembled WGS sequence"/>
</dbReference>
<organism evidence="1 2">
    <name type="scientific">Dipteronia sinensis</name>
    <dbReference type="NCBI Taxonomy" id="43782"/>
    <lineage>
        <taxon>Eukaryota</taxon>
        <taxon>Viridiplantae</taxon>
        <taxon>Streptophyta</taxon>
        <taxon>Embryophyta</taxon>
        <taxon>Tracheophyta</taxon>
        <taxon>Spermatophyta</taxon>
        <taxon>Magnoliopsida</taxon>
        <taxon>eudicotyledons</taxon>
        <taxon>Gunneridae</taxon>
        <taxon>Pentapetalae</taxon>
        <taxon>rosids</taxon>
        <taxon>malvids</taxon>
        <taxon>Sapindales</taxon>
        <taxon>Sapindaceae</taxon>
        <taxon>Hippocastanoideae</taxon>
        <taxon>Acereae</taxon>
        <taxon>Dipteronia</taxon>
    </lineage>
</organism>
<protein>
    <submittedName>
        <fullName evidence="1">Uncharacterized protein</fullName>
    </submittedName>
</protein>
<evidence type="ECO:0000313" key="1">
    <source>
        <dbReference type="EMBL" id="KAK3211455.1"/>
    </source>
</evidence>
<dbReference type="EMBL" id="JANJYJ010000005">
    <property type="protein sequence ID" value="KAK3211455.1"/>
    <property type="molecule type" value="Genomic_DNA"/>
</dbReference>
<comment type="caution">
    <text evidence="1">The sequence shown here is derived from an EMBL/GenBank/DDBJ whole genome shotgun (WGS) entry which is preliminary data.</text>
</comment>